<dbReference type="GO" id="GO:0005524">
    <property type="term" value="F:ATP binding"/>
    <property type="evidence" value="ECO:0007669"/>
    <property type="project" value="UniProtKB-KW"/>
</dbReference>
<evidence type="ECO:0000256" key="6">
    <source>
        <dbReference type="ARBA" id="ARBA00022741"/>
    </source>
</evidence>
<keyword evidence="7" id="KW-0067">ATP-binding</keyword>
<dbReference type="PANTHER" id="PTHR33571:SF14">
    <property type="entry name" value="PROTEIN ADENYLYLTRANSFERASE MJ0435-RELATED"/>
    <property type="match status" value="1"/>
</dbReference>
<reference evidence="11" key="1">
    <citation type="submission" date="2023-05" db="EMBL/GenBank/DDBJ databases">
        <title>Anaerotaeda fermentans gen. nov., sp. nov., a novel anaerobic planctomycete of the new family within the order Sedimentisphaerales isolated from Taman Peninsula, Russia.</title>
        <authorList>
            <person name="Khomyakova M.A."/>
            <person name="Merkel A.Y."/>
            <person name="Slobodkin A.I."/>
        </authorList>
    </citation>
    <scope>NUCLEOTIDE SEQUENCE</scope>
    <source>
        <strain evidence="11">M17dextr</strain>
    </source>
</reference>
<gene>
    <name evidence="11" type="ORF">QJ522_21785</name>
</gene>
<evidence type="ECO:0000313" key="11">
    <source>
        <dbReference type="EMBL" id="MDI6451708.1"/>
    </source>
</evidence>
<comment type="similarity">
    <text evidence="9">Belongs to the MntA antitoxin family.</text>
</comment>
<dbReference type="EMBL" id="JASCXX010000048">
    <property type="protein sequence ID" value="MDI6451708.1"/>
    <property type="molecule type" value="Genomic_DNA"/>
</dbReference>
<keyword evidence="8" id="KW-0460">Magnesium</keyword>
<dbReference type="RefSeq" id="WP_349247115.1">
    <property type="nucleotide sequence ID" value="NZ_JASCXX010000048.1"/>
</dbReference>
<dbReference type="AlphaFoldDB" id="A0AAW6U9E3"/>
<evidence type="ECO:0000313" key="12">
    <source>
        <dbReference type="Proteomes" id="UP001431776"/>
    </source>
</evidence>
<proteinExistence type="inferred from homology"/>
<keyword evidence="3" id="KW-0808">Transferase</keyword>
<dbReference type="SUPFAM" id="SSF81301">
    <property type="entry name" value="Nucleotidyltransferase"/>
    <property type="match status" value="1"/>
</dbReference>
<evidence type="ECO:0000256" key="8">
    <source>
        <dbReference type="ARBA" id="ARBA00022842"/>
    </source>
</evidence>
<comment type="cofactor">
    <cofactor evidence="1">
        <name>Mg(2+)</name>
        <dbReference type="ChEBI" id="CHEBI:18420"/>
    </cofactor>
</comment>
<dbReference type="PANTHER" id="PTHR33571">
    <property type="entry name" value="SSL8005 PROTEIN"/>
    <property type="match status" value="1"/>
</dbReference>
<dbReference type="InterPro" id="IPR052038">
    <property type="entry name" value="Type-VII_TA_antitoxin"/>
</dbReference>
<keyword evidence="5" id="KW-0479">Metal-binding</keyword>
<dbReference type="CDD" id="cd05403">
    <property type="entry name" value="NT_KNTase_like"/>
    <property type="match status" value="1"/>
</dbReference>
<dbReference type="Proteomes" id="UP001431776">
    <property type="component" value="Unassembled WGS sequence"/>
</dbReference>
<evidence type="ECO:0000256" key="4">
    <source>
        <dbReference type="ARBA" id="ARBA00022695"/>
    </source>
</evidence>
<organism evidence="11 12">
    <name type="scientific">Anaerobaca lacustris</name>
    <dbReference type="NCBI Taxonomy" id="3044600"/>
    <lineage>
        <taxon>Bacteria</taxon>
        <taxon>Pseudomonadati</taxon>
        <taxon>Planctomycetota</taxon>
        <taxon>Phycisphaerae</taxon>
        <taxon>Sedimentisphaerales</taxon>
        <taxon>Anaerobacaceae</taxon>
        <taxon>Anaerobaca</taxon>
    </lineage>
</organism>
<keyword evidence="4" id="KW-0548">Nucleotidyltransferase</keyword>
<comment type="caution">
    <text evidence="11">The sequence shown here is derived from an EMBL/GenBank/DDBJ whole genome shotgun (WGS) entry which is preliminary data.</text>
</comment>
<evidence type="ECO:0000256" key="3">
    <source>
        <dbReference type="ARBA" id="ARBA00022679"/>
    </source>
</evidence>
<dbReference type="Gene3D" id="3.30.460.10">
    <property type="entry name" value="Beta Polymerase, domain 2"/>
    <property type="match status" value="1"/>
</dbReference>
<dbReference type="InterPro" id="IPR002934">
    <property type="entry name" value="Polymerase_NTP_transf_dom"/>
</dbReference>
<evidence type="ECO:0000256" key="2">
    <source>
        <dbReference type="ARBA" id="ARBA00022649"/>
    </source>
</evidence>
<dbReference type="InterPro" id="IPR043519">
    <property type="entry name" value="NT_sf"/>
</dbReference>
<feature type="domain" description="Polymerase nucleotidyl transferase" evidence="10">
    <location>
        <begin position="12"/>
        <end position="83"/>
    </location>
</feature>
<evidence type="ECO:0000256" key="1">
    <source>
        <dbReference type="ARBA" id="ARBA00001946"/>
    </source>
</evidence>
<evidence type="ECO:0000256" key="9">
    <source>
        <dbReference type="ARBA" id="ARBA00038276"/>
    </source>
</evidence>
<keyword evidence="6" id="KW-0547">Nucleotide-binding</keyword>
<sequence>MVRPRENIVSTLRQQKAQLCGRYPIRRIAVFGSWARGEQTDGSDVDILVDVAPSIGLDFVSLAEELETLLDMRVDLVSARAIRPALWAQIEPELIDA</sequence>
<dbReference type="GO" id="GO:0046872">
    <property type="term" value="F:metal ion binding"/>
    <property type="evidence" value="ECO:0007669"/>
    <property type="project" value="UniProtKB-KW"/>
</dbReference>
<protein>
    <submittedName>
        <fullName evidence="11">Nucleotidyltransferase family protein</fullName>
    </submittedName>
</protein>
<accession>A0AAW6U9E3</accession>
<name>A0AAW6U9E3_9BACT</name>
<dbReference type="Pfam" id="PF01909">
    <property type="entry name" value="NTP_transf_2"/>
    <property type="match status" value="1"/>
</dbReference>
<keyword evidence="2" id="KW-1277">Toxin-antitoxin system</keyword>
<evidence type="ECO:0000256" key="5">
    <source>
        <dbReference type="ARBA" id="ARBA00022723"/>
    </source>
</evidence>
<dbReference type="GO" id="GO:0016779">
    <property type="term" value="F:nucleotidyltransferase activity"/>
    <property type="evidence" value="ECO:0007669"/>
    <property type="project" value="UniProtKB-KW"/>
</dbReference>
<evidence type="ECO:0000256" key="7">
    <source>
        <dbReference type="ARBA" id="ARBA00022840"/>
    </source>
</evidence>
<evidence type="ECO:0000259" key="10">
    <source>
        <dbReference type="Pfam" id="PF01909"/>
    </source>
</evidence>
<keyword evidence="12" id="KW-1185">Reference proteome</keyword>